<accession>A0A1M7Q573</accession>
<dbReference type="PANTHER" id="PTHR45436:SF5">
    <property type="entry name" value="SENSOR HISTIDINE KINASE TRCS"/>
    <property type="match status" value="1"/>
</dbReference>
<feature type="transmembrane region" description="Helical" evidence="11">
    <location>
        <begin position="6"/>
        <end position="32"/>
    </location>
</feature>
<dbReference type="EMBL" id="FRCS01000004">
    <property type="protein sequence ID" value="SHN25436.1"/>
    <property type="molecule type" value="Genomic_DNA"/>
</dbReference>
<dbReference type="InterPro" id="IPR050428">
    <property type="entry name" value="TCS_sensor_his_kinase"/>
</dbReference>
<dbReference type="Pfam" id="PF02518">
    <property type="entry name" value="HATPase_c"/>
    <property type="match status" value="1"/>
</dbReference>
<dbReference type="PANTHER" id="PTHR45436">
    <property type="entry name" value="SENSOR HISTIDINE KINASE YKOH"/>
    <property type="match status" value="1"/>
</dbReference>
<evidence type="ECO:0000256" key="3">
    <source>
        <dbReference type="ARBA" id="ARBA00012438"/>
    </source>
</evidence>
<dbReference type="SUPFAM" id="SSF47384">
    <property type="entry name" value="Homodimeric domain of signal transducing histidine kinase"/>
    <property type="match status" value="1"/>
</dbReference>
<dbReference type="GO" id="GO:0000155">
    <property type="term" value="F:phosphorelay sensor kinase activity"/>
    <property type="evidence" value="ECO:0007669"/>
    <property type="project" value="InterPro"/>
</dbReference>
<dbReference type="SMART" id="SM00387">
    <property type="entry name" value="HATPase_c"/>
    <property type="match status" value="1"/>
</dbReference>
<keyword evidence="4" id="KW-0597">Phosphoprotein</keyword>
<dbReference type="SMART" id="SM00388">
    <property type="entry name" value="HisKA"/>
    <property type="match status" value="1"/>
</dbReference>
<dbReference type="CDD" id="cd00075">
    <property type="entry name" value="HATPase"/>
    <property type="match status" value="1"/>
</dbReference>
<feature type="domain" description="Histidine kinase" evidence="12">
    <location>
        <begin position="245"/>
        <end position="454"/>
    </location>
</feature>
<reference evidence="14 15" key="1">
    <citation type="submission" date="2016-11" db="EMBL/GenBank/DDBJ databases">
        <authorList>
            <person name="Jaros S."/>
            <person name="Januszkiewicz K."/>
            <person name="Wedrychowicz H."/>
        </authorList>
    </citation>
    <scope>NUCLEOTIDE SEQUENCE [LARGE SCALE GENOMIC DNA]</scope>
    <source>
        <strain evidence="14 15">DSM 46144</strain>
    </source>
</reference>
<evidence type="ECO:0000313" key="14">
    <source>
        <dbReference type="EMBL" id="SHN25436.1"/>
    </source>
</evidence>
<organism evidence="14 15">
    <name type="scientific">Cryptosporangium aurantiacum</name>
    <dbReference type="NCBI Taxonomy" id="134849"/>
    <lineage>
        <taxon>Bacteria</taxon>
        <taxon>Bacillati</taxon>
        <taxon>Actinomycetota</taxon>
        <taxon>Actinomycetes</taxon>
        <taxon>Cryptosporangiales</taxon>
        <taxon>Cryptosporangiaceae</taxon>
        <taxon>Cryptosporangium</taxon>
    </lineage>
</organism>
<evidence type="ECO:0000256" key="8">
    <source>
        <dbReference type="ARBA" id="ARBA00022989"/>
    </source>
</evidence>
<protein>
    <recommendedName>
        <fullName evidence="3">histidine kinase</fullName>
        <ecNumber evidence="3">2.7.13.3</ecNumber>
    </recommendedName>
</protein>
<evidence type="ECO:0000256" key="9">
    <source>
        <dbReference type="ARBA" id="ARBA00023012"/>
    </source>
</evidence>
<evidence type="ECO:0000256" key="4">
    <source>
        <dbReference type="ARBA" id="ARBA00022553"/>
    </source>
</evidence>
<keyword evidence="5" id="KW-0808">Transferase</keyword>
<dbReference type="AlphaFoldDB" id="A0A1M7Q573"/>
<keyword evidence="15" id="KW-1185">Reference proteome</keyword>
<dbReference type="Gene3D" id="6.10.340.10">
    <property type="match status" value="1"/>
</dbReference>
<keyword evidence="6 11" id="KW-0812">Transmembrane</keyword>
<dbReference type="OrthoDB" id="5242752at2"/>
<evidence type="ECO:0000256" key="11">
    <source>
        <dbReference type="SAM" id="Phobius"/>
    </source>
</evidence>
<evidence type="ECO:0000256" key="1">
    <source>
        <dbReference type="ARBA" id="ARBA00000085"/>
    </source>
</evidence>
<dbReference type="RefSeq" id="WP_073257636.1">
    <property type="nucleotide sequence ID" value="NZ_FRCS01000004.1"/>
</dbReference>
<sequence>MTRLPLWSSLLIGLLVLTAVALGIAGATNLVALRGDLVARTDVQLRLAASYVEQRMNTPGTRLGAQQMLAPTDYLLEIRAPGGRLVRRAGLEPLPEELLIDAAPAPRPDTTVSRPATVLDGRYRVLTVRGASAVVVVALSLSPVEETVRRLALVQIAAGAAVLLLLGLFALLLVRRGLRPLEAVTRTASAIAGGDLDRRVPARKGADRTEVGRLTAAVNGMLARIEDAVAARSRSEDQLRRFVADASHELRTPLTSIRGYVQMLRQGIVDERRRPDVLRRTDEEAVRMSAIVDDLLYLARLDVQPLLRADRVDLVALVRDAVSDALAAQPGRPTELDLPQRCEVSGDTDALRQVMANLLGNVRVHTPPDAPVRISLTADETTVRLEVADRGPGMSERTAARAFDRFARGASATAGSGLGLAIVAEIVEAHGGTATVRSEPQTGTTVAVHLPAGDV</sequence>
<dbReference type="InterPro" id="IPR036097">
    <property type="entry name" value="HisK_dim/P_sf"/>
</dbReference>
<evidence type="ECO:0000256" key="2">
    <source>
        <dbReference type="ARBA" id="ARBA00004236"/>
    </source>
</evidence>
<dbReference type="FunFam" id="1.10.287.130:FF:000001">
    <property type="entry name" value="Two-component sensor histidine kinase"/>
    <property type="match status" value="1"/>
</dbReference>
<dbReference type="SMART" id="SM00304">
    <property type="entry name" value="HAMP"/>
    <property type="match status" value="1"/>
</dbReference>
<dbReference type="GO" id="GO:0005886">
    <property type="term" value="C:plasma membrane"/>
    <property type="evidence" value="ECO:0007669"/>
    <property type="project" value="UniProtKB-SubCell"/>
</dbReference>
<dbReference type="Gene3D" id="3.30.565.10">
    <property type="entry name" value="Histidine kinase-like ATPase, C-terminal domain"/>
    <property type="match status" value="1"/>
</dbReference>
<dbReference type="SUPFAM" id="SSF55874">
    <property type="entry name" value="ATPase domain of HSP90 chaperone/DNA topoisomerase II/histidine kinase"/>
    <property type="match status" value="1"/>
</dbReference>
<comment type="catalytic activity">
    <reaction evidence="1">
        <text>ATP + protein L-histidine = ADP + protein N-phospho-L-histidine.</text>
        <dbReference type="EC" id="2.7.13.3"/>
    </reaction>
</comment>
<evidence type="ECO:0000313" key="15">
    <source>
        <dbReference type="Proteomes" id="UP000184440"/>
    </source>
</evidence>
<dbReference type="Pfam" id="PF00672">
    <property type="entry name" value="HAMP"/>
    <property type="match status" value="1"/>
</dbReference>
<dbReference type="Pfam" id="PF00512">
    <property type="entry name" value="HisKA"/>
    <property type="match status" value="1"/>
</dbReference>
<evidence type="ECO:0000259" key="12">
    <source>
        <dbReference type="PROSITE" id="PS50109"/>
    </source>
</evidence>
<evidence type="ECO:0000256" key="10">
    <source>
        <dbReference type="ARBA" id="ARBA00023136"/>
    </source>
</evidence>
<dbReference type="CDD" id="cd06225">
    <property type="entry name" value="HAMP"/>
    <property type="match status" value="1"/>
</dbReference>
<dbReference type="InterPro" id="IPR003594">
    <property type="entry name" value="HATPase_dom"/>
</dbReference>
<feature type="domain" description="HAMP" evidence="13">
    <location>
        <begin position="175"/>
        <end position="230"/>
    </location>
</feature>
<evidence type="ECO:0000256" key="6">
    <source>
        <dbReference type="ARBA" id="ARBA00022692"/>
    </source>
</evidence>
<dbReference type="Proteomes" id="UP000184440">
    <property type="component" value="Unassembled WGS sequence"/>
</dbReference>
<evidence type="ECO:0000259" key="13">
    <source>
        <dbReference type="PROSITE" id="PS50885"/>
    </source>
</evidence>
<dbReference type="Gene3D" id="1.10.287.130">
    <property type="match status" value="1"/>
</dbReference>
<name>A0A1M7Q573_9ACTN</name>
<gene>
    <name evidence="14" type="ORF">SAMN05443668_104164</name>
</gene>
<feature type="transmembrane region" description="Helical" evidence="11">
    <location>
        <begin position="153"/>
        <end position="174"/>
    </location>
</feature>
<keyword evidence="9" id="KW-0902">Two-component regulatory system</keyword>
<dbReference type="CDD" id="cd00082">
    <property type="entry name" value="HisKA"/>
    <property type="match status" value="1"/>
</dbReference>
<dbReference type="PROSITE" id="PS50885">
    <property type="entry name" value="HAMP"/>
    <property type="match status" value="1"/>
</dbReference>
<keyword evidence="7 14" id="KW-0418">Kinase</keyword>
<proteinExistence type="predicted"/>
<dbReference type="InterPro" id="IPR004358">
    <property type="entry name" value="Sig_transdc_His_kin-like_C"/>
</dbReference>
<dbReference type="InterPro" id="IPR036890">
    <property type="entry name" value="HATPase_C_sf"/>
</dbReference>
<dbReference type="SUPFAM" id="SSF158472">
    <property type="entry name" value="HAMP domain-like"/>
    <property type="match status" value="1"/>
</dbReference>
<dbReference type="STRING" id="134849.SAMN05443668_104164"/>
<dbReference type="EC" id="2.7.13.3" evidence="3"/>
<dbReference type="InterPro" id="IPR003661">
    <property type="entry name" value="HisK_dim/P_dom"/>
</dbReference>
<evidence type="ECO:0000256" key="5">
    <source>
        <dbReference type="ARBA" id="ARBA00022679"/>
    </source>
</evidence>
<dbReference type="PRINTS" id="PR00344">
    <property type="entry name" value="BCTRLSENSOR"/>
</dbReference>
<keyword evidence="10 11" id="KW-0472">Membrane</keyword>
<comment type="subcellular location">
    <subcellularLocation>
        <location evidence="2">Cell membrane</location>
    </subcellularLocation>
</comment>
<dbReference type="InterPro" id="IPR005467">
    <property type="entry name" value="His_kinase_dom"/>
</dbReference>
<dbReference type="InterPro" id="IPR003660">
    <property type="entry name" value="HAMP_dom"/>
</dbReference>
<dbReference type="PROSITE" id="PS50109">
    <property type="entry name" value="HIS_KIN"/>
    <property type="match status" value="1"/>
</dbReference>
<evidence type="ECO:0000256" key="7">
    <source>
        <dbReference type="ARBA" id="ARBA00022777"/>
    </source>
</evidence>
<keyword evidence="8 11" id="KW-1133">Transmembrane helix</keyword>